<dbReference type="InterPro" id="IPR001870">
    <property type="entry name" value="B30.2/SPRY"/>
</dbReference>
<feature type="domain" description="B30.2/SPRY" evidence="3">
    <location>
        <begin position="28"/>
        <end position="221"/>
    </location>
</feature>
<comment type="caution">
    <text evidence="4">The sequence shown here is derived from an EMBL/GenBank/DDBJ whole genome shotgun (WGS) entry which is preliminary data.</text>
</comment>
<dbReference type="InterPro" id="IPR013320">
    <property type="entry name" value="ConA-like_dom_sf"/>
</dbReference>
<evidence type="ECO:0000259" key="3">
    <source>
        <dbReference type="PROSITE" id="PS50188"/>
    </source>
</evidence>
<dbReference type="AlphaFoldDB" id="A0AAN9AP65"/>
<dbReference type="Pfam" id="PF00622">
    <property type="entry name" value="SPRY"/>
    <property type="match status" value="1"/>
</dbReference>
<dbReference type="GO" id="GO:0043161">
    <property type="term" value="P:proteasome-mediated ubiquitin-dependent protein catabolic process"/>
    <property type="evidence" value="ECO:0007669"/>
    <property type="project" value="TreeGrafter"/>
</dbReference>
<dbReference type="Proteomes" id="UP001374579">
    <property type="component" value="Unassembled WGS sequence"/>
</dbReference>
<evidence type="ECO:0000256" key="2">
    <source>
        <dbReference type="SAM" id="MobiDB-lite"/>
    </source>
</evidence>
<accession>A0AAN9AP65</accession>
<dbReference type="InterPro" id="IPR043136">
    <property type="entry name" value="B30.2/SPRY_sf"/>
</dbReference>
<dbReference type="PROSITE" id="PS50188">
    <property type="entry name" value="B302_SPRY"/>
    <property type="match status" value="1"/>
</dbReference>
<evidence type="ECO:0000313" key="4">
    <source>
        <dbReference type="EMBL" id="KAK7090563.1"/>
    </source>
</evidence>
<gene>
    <name evidence="4" type="ORF">V1264_010340</name>
</gene>
<dbReference type="SUPFAM" id="SSF49899">
    <property type="entry name" value="Concanavalin A-like lectins/glucanases"/>
    <property type="match status" value="1"/>
</dbReference>
<feature type="compositionally biased region" description="Polar residues" evidence="2">
    <location>
        <begin position="323"/>
        <end position="341"/>
    </location>
</feature>
<dbReference type="PANTHER" id="PTHR12245">
    <property type="entry name" value="SPRY DOMAIN CONTAINING SOCS BOX PROTEIN"/>
    <property type="match status" value="1"/>
</dbReference>
<feature type="region of interest" description="Disordered" evidence="2">
    <location>
        <begin position="593"/>
        <end position="658"/>
    </location>
</feature>
<reference evidence="4 5" key="1">
    <citation type="submission" date="2024-02" db="EMBL/GenBank/DDBJ databases">
        <title>Chromosome-scale genome assembly of the rough periwinkle Littorina saxatilis.</title>
        <authorList>
            <person name="De Jode A."/>
            <person name="Faria R."/>
            <person name="Formenti G."/>
            <person name="Sims Y."/>
            <person name="Smith T.P."/>
            <person name="Tracey A."/>
            <person name="Wood J.M.D."/>
            <person name="Zagrodzka Z.B."/>
            <person name="Johannesson K."/>
            <person name="Butlin R.K."/>
            <person name="Leder E.H."/>
        </authorList>
    </citation>
    <scope>NUCLEOTIDE SEQUENCE [LARGE SCALE GENOMIC DNA]</scope>
    <source>
        <strain evidence="4">Snail1</strain>
        <tissue evidence="4">Muscle</tissue>
    </source>
</reference>
<dbReference type="EMBL" id="JBAMIC010000024">
    <property type="protein sequence ID" value="KAK7090563.1"/>
    <property type="molecule type" value="Genomic_DNA"/>
</dbReference>
<name>A0AAN9AP65_9CAEN</name>
<dbReference type="InterPro" id="IPR003877">
    <property type="entry name" value="SPRY_dom"/>
</dbReference>
<feature type="region of interest" description="Disordered" evidence="2">
    <location>
        <begin position="319"/>
        <end position="504"/>
    </location>
</feature>
<keyword evidence="5" id="KW-1185">Reference proteome</keyword>
<dbReference type="SMART" id="SM00449">
    <property type="entry name" value="SPRY"/>
    <property type="match status" value="1"/>
</dbReference>
<evidence type="ECO:0000313" key="5">
    <source>
        <dbReference type="Proteomes" id="UP001374579"/>
    </source>
</evidence>
<dbReference type="Gene3D" id="2.60.120.920">
    <property type="match status" value="1"/>
</dbReference>
<protein>
    <recommendedName>
        <fullName evidence="3">B30.2/SPRY domain-containing protein</fullName>
    </recommendedName>
</protein>
<organism evidence="4 5">
    <name type="scientific">Littorina saxatilis</name>
    <dbReference type="NCBI Taxonomy" id="31220"/>
    <lineage>
        <taxon>Eukaryota</taxon>
        <taxon>Metazoa</taxon>
        <taxon>Spiralia</taxon>
        <taxon>Lophotrochozoa</taxon>
        <taxon>Mollusca</taxon>
        <taxon>Gastropoda</taxon>
        <taxon>Caenogastropoda</taxon>
        <taxon>Littorinimorpha</taxon>
        <taxon>Littorinoidea</taxon>
        <taxon>Littorinidae</taxon>
        <taxon>Littorina</taxon>
    </lineage>
</organism>
<dbReference type="InterPro" id="IPR050672">
    <property type="entry name" value="FBXO45-Fsn/SPSB_families"/>
</dbReference>
<dbReference type="GO" id="GO:0019005">
    <property type="term" value="C:SCF ubiquitin ligase complex"/>
    <property type="evidence" value="ECO:0007669"/>
    <property type="project" value="TreeGrafter"/>
</dbReference>
<feature type="compositionally biased region" description="Acidic residues" evidence="2">
    <location>
        <begin position="565"/>
        <end position="575"/>
    </location>
</feature>
<evidence type="ECO:0000256" key="1">
    <source>
        <dbReference type="ARBA" id="ARBA00022786"/>
    </source>
</evidence>
<feature type="compositionally biased region" description="Basic residues" evidence="2">
    <location>
        <begin position="420"/>
        <end position="429"/>
    </location>
</feature>
<feature type="compositionally biased region" description="Basic and acidic residues" evidence="2">
    <location>
        <begin position="484"/>
        <end position="493"/>
    </location>
</feature>
<feature type="compositionally biased region" description="Low complexity" evidence="2">
    <location>
        <begin position="442"/>
        <end position="455"/>
    </location>
</feature>
<feature type="region of interest" description="Disordered" evidence="2">
    <location>
        <begin position="551"/>
        <end position="575"/>
    </location>
</feature>
<dbReference type="PANTHER" id="PTHR12245:SF5">
    <property type="entry name" value="SPRY DOMAIN-CONTAINING SOCS BOX PROTEIN 3"/>
    <property type="match status" value="1"/>
</dbReference>
<keyword evidence="1" id="KW-0833">Ubl conjugation pathway</keyword>
<sequence>MADRTPSDRKGRYVTRYDGNYYISNCPCARQGRSTECRCGEDQADLDWVWDSDSTTSDTRLQHEGKEVIFHPSYSSGTAAIRGTEVLGDGQHFWEIKMTTPVYGTDMMIGVGTRDTKLDHVQNKFTSLLGQDEESWGLSYQGTIYHNRSWEPYAQHRIGQGTVIGLHLDTWHGTLAYYLNGQPQGVAFDGLRQKEVFPVISSTAARSGMKVITTKFFPTSLQFMCAQKLRRIVGHQEHVADAVSLPPGLSANLRKQLDWLLRPHRLPFPDRSPMKRFGPGLHQCQCQRVSCNNCLSMGSPFPRQFLASDFSMERRIVAHHSSPRSQRVVNAPGPSSSNRTTAYDAFAGVEDEEGGGSGDESGPSRALDHSRVSSELTPPRATAEETDDLCGEETPRTLTGSLHQGSRCVDPAQEADQSRNRRSKKRKLSGKSSAGPSQRARSTSPSATKTSSSAAGIGSEPRQPFPHEDDGYGEDMYTMLLKSSGDHDPRDNSNDSLSLPLPTDDADYSVILPVAPLLRDIDDYSLAHLPIEYSLSLPLVAGVGVGQRLGAGPKLKQPSEHQGEECSDSESSEDEANFLRAVGLVDLARKRKREDAGNAEVSTSGTVCAPHASGVASDRAQPHSHISEAKRKGTSAKSESVDQEEPEEAPAKRKRVYK</sequence>
<dbReference type="CDD" id="cd12876">
    <property type="entry name" value="SPRY_SOCS3"/>
    <property type="match status" value="1"/>
</dbReference>
<proteinExistence type="predicted"/>
<dbReference type="InterPro" id="IPR035754">
    <property type="entry name" value="SPRY_SPSB3"/>
</dbReference>